<name>A0A511KFV4_RHOTO</name>
<dbReference type="AlphaFoldDB" id="A0A511KFV4"/>
<sequence>MPNALAEIGAAFGVAVRLPTFVVAGLAFDFLEGTLLFLDACVALAPLASSRVASLASNPVLRLPPELWMIIRTHTIRSALAVAEEVFAQDYVQQGVWCTCIKYSGVELPRQIADISSFGEAVDCDCGERDTVRQDAVHSFMDVSPPDHFTRNFVRYFSLDYEGRIVFNPDRLADGHHRDLETALLLTVPLKDASTYNMAAVRGLEDDGFDAALLALPTEPPPSAYKRFQRLVEDFHLQPVDVRHRQIHWDQASEADAEQDGDPPDGPAFKRRLWDRHVAPKRFRDVTLQELPPRWMMYVRVEGSP</sequence>
<comment type="caution">
    <text evidence="1">The sequence shown here is derived from an EMBL/GenBank/DDBJ whole genome shotgun (WGS) entry which is preliminary data.</text>
</comment>
<protein>
    <submittedName>
        <fullName evidence="1">Modular polyketide synthase</fullName>
    </submittedName>
</protein>
<proteinExistence type="predicted"/>
<dbReference type="Proteomes" id="UP000321518">
    <property type="component" value="Unassembled WGS sequence"/>
</dbReference>
<gene>
    <name evidence="1" type="ORF">Rt10032_c07g3270</name>
</gene>
<evidence type="ECO:0000313" key="1">
    <source>
        <dbReference type="EMBL" id="GEM09253.1"/>
    </source>
</evidence>
<evidence type="ECO:0000313" key="2">
    <source>
        <dbReference type="Proteomes" id="UP000321518"/>
    </source>
</evidence>
<dbReference type="OrthoDB" id="10339408at2759"/>
<accession>A0A511KFV4</accession>
<reference evidence="1 2" key="1">
    <citation type="submission" date="2019-07" db="EMBL/GenBank/DDBJ databases">
        <title>Rhodotorula toruloides NBRC10032 genome sequencing.</title>
        <authorList>
            <person name="Shida Y."/>
            <person name="Takaku H."/>
            <person name="Ogasawara W."/>
            <person name="Mori K."/>
        </authorList>
    </citation>
    <scope>NUCLEOTIDE SEQUENCE [LARGE SCALE GENOMIC DNA]</scope>
    <source>
        <strain evidence="1 2">NBRC10032</strain>
    </source>
</reference>
<dbReference type="EMBL" id="BJWK01000007">
    <property type="protein sequence ID" value="GEM09253.1"/>
    <property type="molecule type" value="Genomic_DNA"/>
</dbReference>
<organism evidence="1 2">
    <name type="scientific">Rhodotorula toruloides</name>
    <name type="common">Yeast</name>
    <name type="synonym">Rhodosporidium toruloides</name>
    <dbReference type="NCBI Taxonomy" id="5286"/>
    <lineage>
        <taxon>Eukaryota</taxon>
        <taxon>Fungi</taxon>
        <taxon>Dikarya</taxon>
        <taxon>Basidiomycota</taxon>
        <taxon>Pucciniomycotina</taxon>
        <taxon>Microbotryomycetes</taxon>
        <taxon>Sporidiobolales</taxon>
        <taxon>Sporidiobolaceae</taxon>
        <taxon>Rhodotorula</taxon>
    </lineage>
</organism>